<dbReference type="Pfam" id="PF02637">
    <property type="entry name" value="GatB_Yqey"/>
    <property type="match status" value="1"/>
</dbReference>
<dbReference type="Pfam" id="PF02934">
    <property type="entry name" value="GatB_N"/>
    <property type="match status" value="1"/>
</dbReference>
<evidence type="ECO:0000256" key="4">
    <source>
        <dbReference type="ARBA" id="ARBA00022598"/>
    </source>
</evidence>
<keyword evidence="6 11" id="KW-0067">ATP-binding</keyword>
<dbReference type="InterPro" id="IPR003789">
    <property type="entry name" value="Asn/Gln_tRNA_amidoTrase-B-like"/>
</dbReference>
<evidence type="ECO:0000256" key="7">
    <source>
        <dbReference type="ARBA" id="ARBA00022917"/>
    </source>
</evidence>
<dbReference type="HAMAP" id="MF_00121">
    <property type="entry name" value="GatB"/>
    <property type="match status" value="1"/>
</dbReference>
<evidence type="ECO:0000256" key="5">
    <source>
        <dbReference type="ARBA" id="ARBA00022741"/>
    </source>
</evidence>
<dbReference type="GO" id="GO:0006412">
    <property type="term" value="P:translation"/>
    <property type="evidence" value="ECO:0007669"/>
    <property type="project" value="UniProtKB-UniRule"/>
</dbReference>
<dbReference type="FunFam" id="1.10.10.410:FF:000001">
    <property type="entry name" value="Aspartyl/glutamyl-tRNA(Asn/Gln) amidotransferase subunit B"/>
    <property type="match status" value="1"/>
</dbReference>
<dbReference type="GO" id="GO:0016740">
    <property type="term" value="F:transferase activity"/>
    <property type="evidence" value="ECO:0007669"/>
    <property type="project" value="UniProtKB-KW"/>
</dbReference>
<evidence type="ECO:0000256" key="9">
    <source>
        <dbReference type="ARBA" id="ARBA00047380"/>
    </source>
</evidence>
<dbReference type="InterPro" id="IPR023168">
    <property type="entry name" value="GatB_Yqey_C_2"/>
</dbReference>
<feature type="domain" description="Asn/Gln amidotransferase" evidence="12">
    <location>
        <begin position="328"/>
        <end position="474"/>
    </location>
</feature>
<evidence type="ECO:0000256" key="10">
    <source>
        <dbReference type="ARBA" id="ARBA00047913"/>
    </source>
</evidence>
<evidence type="ECO:0000256" key="3">
    <source>
        <dbReference type="ARBA" id="ARBA00016923"/>
    </source>
</evidence>
<evidence type="ECO:0000313" key="13">
    <source>
        <dbReference type="EMBL" id="MPV85864.1"/>
    </source>
</evidence>
<dbReference type="PANTHER" id="PTHR11659:SF0">
    <property type="entry name" value="GLUTAMYL-TRNA(GLN) AMIDOTRANSFERASE SUBUNIT B, MITOCHONDRIAL"/>
    <property type="match status" value="1"/>
</dbReference>
<dbReference type="InterPro" id="IPR006075">
    <property type="entry name" value="Asn/Gln-tRNA_Trfase_suB/E_cat"/>
</dbReference>
<dbReference type="Proteomes" id="UP000471298">
    <property type="component" value="Unassembled WGS sequence"/>
</dbReference>
<dbReference type="EC" id="6.3.5.-" evidence="11"/>
<keyword evidence="4 11" id="KW-0436">Ligase</keyword>
<comment type="similarity">
    <text evidence="1 11">Belongs to the GatB/GatE family. GatB subfamily.</text>
</comment>
<organism evidence="13 14">
    <name type="scientific">Ostreibacterium oceani</name>
    <dbReference type="NCBI Taxonomy" id="2654998"/>
    <lineage>
        <taxon>Bacteria</taxon>
        <taxon>Pseudomonadati</taxon>
        <taxon>Pseudomonadota</taxon>
        <taxon>Gammaproteobacteria</taxon>
        <taxon>Cardiobacteriales</taxon>
        <taxon>Ostreibacteriaceae</taxon>
        <taxon>Ostreibacterium</taxon>
    </lineage>
</organism>
<dbReference type="InterPro" id="IPR018027">
    <property type="entry name" value="Asn/Gln_amidotransferase"/>
</dbReference>
<dbReference type="NCBIfam" id="NF004015">
    <property type="entry name" value="PRK05477.1-5"/>
    <property type="match status" value="1"/>
</dbReference>
<dbReference type="NCBIfam" id="TIGR00133">
    <property type="entry name" value="gatB"/>
    <property type="match status" value="1"/>
</dbReference>
<dbReference type="EMBL" id="WHNW01000003">
    <property type="protein sequence ID" value="MPV85864.1"/>
    <property type="molecule type" value="Genomic_DNA"/>
</dbReference>
<evidence type="ECO:0000259" key="12">
    <source>
        <dbReference type="SMART" id="SM00845"/>
    </source>
</evidence>
<dbReference type="GO" id="GO:0005524">
    <property type="term" value="F:ATP binding"/>
    <property type="evidence" value="ECO:0007669"/>
    <property type="project" value="UniProtKB-KW"/>
</dbReference>
<dbReference type="InterPro" id="IPR014746">
    <property type="entry name" value="Gln_synth/guanido_kin_cat_dom"/>
</dbReference>
<reference evidence="13 14" key="1">
    <citation type="submission" date="2019-10" db="EMBL/GenBank/DDBJ databases">
        <title>Cardiobacteriales fam. a chemoheterotrophic member of the order Cardiobacteriales, and proposal of Cardiobacteriales fam. nov.</title>
        <authorList>
            <person name="Wang C."/>
        </authorList>
    </citation>
    <scope>NUCLEOTIDE SEQUENCE [LARGE SCALE GENOMIC DNA]</scope>
    <source>
        <strain evidence="13 14">ML27</strain>
    </source>
</reference>
<dbReference type="PANTHER" id="PTHR11659">
    <property type="entry name" value="GLUTAMYL-TRNA GLN AMIDOTRANSFERASE SUBUNIT B MITOCHONDRIAL AND PROKARYOTIC PET112-RELATED"/>
    <property type="match status" value="1"/>
</dbReference>
<dbReference type="InterPro" id="IPR042114">
    <property type="entry name" value="GatB_C_1"/>
</dbReference>
<dbReference type="AlphaFoldDB" id="A0A6N7ESQ1"/>
<evidence type="ECO:0000256" key="6">
    <source>
        <dbReference type="ARBA" id="ARBA00022840"/>
    </source>
</evidence>
<comment type="subunit">
    <text evidence="2 11">Heterotrimer of A, B and C subunits.</text>
</comment>
<evidence type="ECO:0000256" key="11">
    <source>
        <dbReference type="HAMAP-Rule" id="MF_00121"/>
    </source>
</evidence>
<keyword evidence="14" id="KW-1185">Reference proteome</keyword>
<dbReference type="GO" id="GO:0050567">
    <property type="term" value="F:glutaminyl-tRNA synthase (glutamine-hydrolyzing) activity"/>
    <property type="evidence" value="ECO:0007669"/>
    <property type="project" value="UniProtKB-UniRule"/>
</dbReference>
<dbReference type="SUPFAM" id="SSF89095">
    <property type="entry name" value="GatB/YqeY motif"/>
    <property type="match status" value="1"/>
</dbReference>
<dbReference type="Gene3D" id="1.10.10.410">
    <property type="match status" value="1"/>
</dbReference>
<dbReference type="InterPro" id="IPR017959">
    <property type="entry name" value="Asn/Gln-tRNA_amidoTrfase_suB/E"/>
</dbReference>
<keyword evidence="5 11" id="KW-0547">Nucleotide-binding</keyword>
<gene>
    <name evidence="11 13" type="primary">gatB</name>
    <name evidence="13" type="ORF">GCU85_03810</name>
</gene>
<evidence type="ECO:0000313" key="14">
    <source>
        <dbReference type="Proteomes" id="UP000471298"/>
    </source>
</evidence>
<evidence type="ECO:0000256" key="8">
    <source>
        <dbReference type="ARBA" id="ARBA00024799"/>
    </source>
</evidence>
<dbReference type="GO" id="GO:0070681">
    <property type="term" value="P:glutaminyl-tRNAGln biosynthesis via transamidation"/>
    <property type="evidence" value="ECO:0007669"/>
    <property type="project" value="TreeGrafter"/>
</dbReference>
<evidence type="ECO:0000256" key="2">
    <source>
        <dbReference type="ARBA" id="ARBA00011123"/>
    </source>
</evidence>
<dbReference type="InterPro" id="IPR004413">
    <property type="entry name" value="GatB"/>
</dbReference>
<dbReference type="SUPFAM" id="SSF55931">
    <property type="entry name" value="Glutamine synthetase/guanido kinase"/>
    <property type="match status" value="1"/>
</dbReference>
<dbReference type="Gene3D" id="1.10.150.380">
    <property type="entry name" value="GatB domain, N-terminal subdomain"/>
    <property type="match status" value="1"/>
</dbReference>
<proteinExistence type="inferred from homology"/>
<protein>
    <recommendedName>
        <fullName evidence="3 11">Aspartyl/glutamyl-tRNA(Asn/Gln) amidotransferase subunit B</fullName>
        <shortName evidence="11">Asp/Glu-ADT subunit B</shortName>
        <ecNumber evidence="11">6.3.5.-</ecNumber>
    </recommendedName>
</protein>
<dbReference type="PROSITE" id="PS01234">
    <property type="entry name" value="GATB"/>
    <property type="match status" value="1"/>
</dbReference>
<accession>A0A6N7ESQ1</accession>
<sequence length="477" mass="52460">MQYDIVIGLEIHVQLNTQSKLFSSAPTAFGAPPNTQANLIDLAMPGVLPVLNEAAVRKAAIFGFAINATVANHCVFDRKNYFYPDLPKGYQISQLTHPIVQHGEIEIECDDGTFKTIQIERAHLEEDAGKSLHEDFAGMSGIDLNRAGTPLIEIVTAPVLSSAKEAVAYMKKIHSLVRYLGISDANMQEGSFRCDANVSIKPKGQTALGTRTEIKNLNSFRFIEQAINYEVERQQDLLAVGKTVVQETRLYDPDAGETRAMRSKETANDYRYFPDPDLAPVKLSEAYLAEIRSAMPELQASKIARYHAEYGIKHEDAVLLVETYETAQYFESASQQGNGKMVANWMISDLLPSLKAEGLAIQNAPITPPVFAQLIQCVNDGTISGKAGKTVFSALWQGETDVQQVINDKGLSQMSDASELAAIVDEMLAAHGAQFEDFKQGNDKMMAFFVGQMMKKTQGKANPKLVNELIRKKASTS</sequence>
<dbReference type="InterPro" id="IPR017958">
    <property type="entry name" value="Gln-tRNA_amidoTrfase_suB_CS"/>
</dbReference>
<comment type="catalytic activity">
    <reaction evidence="10 11">
        <text>L-glutamyl-tRNA(Gln) + L-glutamine + ATP + H2O = L-glutaminyl-tRNA(Gln) + L-glutamate + ADP + phosphate + H(+)</text>
        <dbReference type="Rhea" id="RHEA:17521"/>
        <dbReference type="Rhea" id="RHEA-COMP:9681"/>
        <dbReference type="Rhea" id="RHEA-COMP:9684"/>
        <dbReference type="ChEBI" id="CHEBI:15377"/>
        <dbReference type="ChEBI" id="CHEBI:15378"/>
        <dbReference type="ChEBI" id="CHEBI:29985"/>
        <dbReference type="ChEBI" id="CHEBI:30616"/>
        <dbReference type="ChEBI" id="CHEBI:43474"/>
        <dbReference type="ChEBI" id="CHEBI:58359"/>
        <dbReference type="ChEBI" id="CHEBI:78520"/>
        <dbReference type="ChEBI" id="CHEBI:78521"/>
        <dbReference type="ChEBI" id="CHEBI:456216"/>
    </reaction>
</comment>
<evidence type="ECO:0000256" key="1">
    <source>
        <dbReference type="ARBA" id="ARBA00005306"/>
    </source>
</evidence>
<comment type="caution">
    <text evidence="13">The sequence shown here is derived from an EMBL/GenBank/DDBJ whole genome shotgun (WGS) entry which is preliminary data.</text>
</comment>
<keyword evidence="7 11" id="KW-0648">Protein biosynthesis</keyword>
<dbReference type="SMART" id="SM00845">
    <property type="entry name" value="GatB_Yqey"/>
    <property type="match status" value="1"/>
</dbReference>
<dbReference type="NCBIfam" id="NF004014">
    <property type="entry name" value="PRK05477.1-4"/>
    <property type="match status" value="1"/>
</dbReference>
<name>A0A6N7ESQ1_9GAMM</name>
<dbReference type="InParanoid" id="A0A6N7ESQ1"/>
<comment type="catalytic activity">
    <reaction evidence="9 11">
        <text>L-aspartyl-tRNA(Asn) + L-glutamine + ATP + H2O = L-asparaginyl-tRNA(Asn) + L-glutamate + ADP + phosphate + 2 H(+)</text>
        <dbReference type="Rhea" id="RHEA:14513"/>
        <dbReference type="Rhea" id="RHEA-COMP:9674"/>
        <dbReference type="Rhea" id="RHEA-COMP:9677"/>
        <dbReference type="ChEBI" id="CHEBI:15377"/>
        <dbReference type="ChEBI" id="CHEBI:15378"/>
        <dbReference type="ChEBI" id="CHEBI:29985"/>
        <dbReference type="ChEBI" id="CHEBI:30616"/>
        <dbReference type="ChEBI" id="CHEBI:43474"/>
        <dbReference type="ChEBI" id="CHEBI:58359"/>
        <dbReference type="ChEBI" id="CHEBI:78515"/>
        <dbReference type="ChEBI" id="CHEBI:78516"/>
        <dbReference type="ChEBI" id="CHEBI:456216"/>
    </reaction>
</comment>
<comment type="function">
    <text evidence="8 11">Allows the formation of correctly charged Asn-tRNA(Asn) or Gln-tRNA(Gln) through the transamidation of misacylated Asp-tRNA(Asn) or Glu-tRNA(Gln) in organisms which lack either or both of asparaginyl-tRNA or glutaminyl-tRNA synthetases. The reaction takes place in the presence of glutamine and ATP through an activated phospho-Asp-tRNA(Asn) or phospho-Glu-tRNA(Gln).</text>
</comment>
<dbReference type="NCBIfam" id="NF004012">
    <property type="entry name" value="PRK05477.1-2"/>
    <property type="match status" value="1"/>
</dbReference>
<keyword evidence="13" id="KW-0808">Transferase</keyword>